<dbReference type="InterPro" id="IPR052157">
    <property type="entry name" value="BCAA_transport_permease"/>
</dbReference>
<evidence type="ECO:0000256" key="3">
    <source>
        <dbReference type="ARBA" id="ARBA00022475"/>
    </source>
</evidence>
<feature type="transmembrane region" description="Helical" evidence="9">
    <location>
        <begin position="140"/>
        <end position="159"/>
    </location>
</feature>
<keyword evidence="4 9" id="KW-0812">Transmembrane</keyword>
<feature type="transmembrane region" description="Helical" evidence="9">
    <location>
        <begin position="86"/>
        <end position="106"/>
    </location>
</feature>
<evidence type="ECO:0000256" key="6">
    <source>
        <dbReference type="ARBA" id="ARBA00022989"/>
    </source>
</evidence>
<dbReference type="Pfam" id="PF02653">
    <property type="entry name" value="BPD_transp_2"/>
    <property type="match status" value="1"/>
</dbReference>
<gene>
    <name evidence="10" type="primary">livH_1</name>
    <name evidence="10" type="ORF">BkAM31D_02895</name>
</gene>
<dbReference type="GO" id="GO:0006865">
    <property type="term" value="P:amino acid transport"/>
    <property type="evidence" value="ECO:0007669"/>
    <property type="project" value="UniProtKB-KW"/>
</dbReference>
<feature type="transmembrane region" description="Helical" evidence="9">
    <location>
        <begin position="59"/>
        <end position="79"/>
    </location>
</feature>
<keyword evidence="11" id="KW-1185">Reference proteome</keyword>
<dbReference type="GO" id="GO:0005886">
    <property type="term" value="C:plasma membrane"/>
    <property type="evidence" value="ECO:0007669"/>
    <property type="project" value="UniProtKB-SubCell"/>
</dbReference>
<evidence type="ECO:0000256" key="8">
    <source>
        <dbReference type="ARBA" id="ARBA00037998"/>
    </source>
</evidence>
<dbReference type="AlphaFoldDB" id="A0A1X9M605"/>
<feature type="transmembrane region" description="Helical" evidence="9">
    <location>
        <begin position="179"/>
        <end position="212"/>
    </location>
</feature>
<dbReference type="KEGG" id="bkw:BkAM31D_02895"/>
<reference evidence="10 11" key="1">
    <citation type="submission" date="2017-04" db="EMBL/GenBank/DDBJ databases">
        <title>Bacillus krulwichiae AM31D Genome sequencing and assembly.</title>
        <authorList>
            <person name="Krulwich T.A."/>
            <person name="Anastor L."/>
            <person name="Ehrlich R."/>
            <person name="Ehrlich G.D."/>
            <person name="Janto B."/>
        </authorList>
    </citation>
    <scope>NUCLEOTIDE SEQUENCE [LARGE SCALE GENOMIC DNA]</scope>
    <source>
        <strain evidence="10 11">AM31D</strain>
    </source>
</reference>
<organism evidence="10 11">
    <name type="scientific">Halalkalibacter krulwichiae</name>
    <dbReference type="NCBI Taxonomy" id="199441"/>
    <lineage>
        <taxon>Bacteria</taxon>
        <taxon>Bacillati</taxon>
        <taxon>Bacillota</taxon>
        <taxon>Bacilli</taxon>
        <taxon>Bacillales</taxon>
        <taxon>Bacillaceae</taxon>
        <taxon>Halalkalibacter</taxon>
    </lineage>
</organism>
<dbReference type="Proteomes" id="UP000193006">
    <property type="component" value="Chromosome"/>
</dbReference>
<comment type="subcellular location">
    <subcellularLocation>
        <location evidence="1">Cell membrane</location>
        <topology evidence="1">Multi-pass membrane protein</topology>
    </subcellularLocation>
</comment>
<sequence>MDIIGAQLVNGVSYGLLLFIITCGLSLVFGILGVLNLAHGSLYMFGAYLAYSLTVTYTQSFWIALLVAPIVVALIALVVERTLLRPTYHLGHLSQVLLTFGLAYVFHDIAKFVWGSNVLSITVPPIFSGSTSIFGQTFPVYRLIVIIVGIAIAVMLWLIQDKTRWGAIIRAGLSDKEMIGALGVNIKLVFTVVFVIGGVLAGFGGVVAAPILGIYPSMEFQTLILALVVLVIGGLGSIAGTLVASVLVGVVETFSRFLFPELSMFLIFGLMAIVLVFKPNGLLGKKVA</sequence>
<evidence type="ECO:0000256" key="5">
    <source>
        <dbReference type="ARBA" id="ARBA00022970"/>
    </source>
</evidence>
<dbReference type="PANTHER" id="PTHR11795">
    <property type="entry name" value="BRANCHED-CHAIN AMINO ACID TRANSPORT SYSTEM PERMEASE PROTEIN LIVH"/>
    <property type="match status" value="1"/>
</dbReference>
<accession>A0A1X9M605</accession>
<dbReference type="GO" id="GO:0022857">
    <property type="term" value="F:transmembrane transporter activity"/>
    <property type="evidence" value="ECO:0007669"/>
    <property type="project" value="InterPro"/>
</dbReference>
<evidence type="ECO:0000256" key="4">
    <source>
        <dbReference type="ARBA" id="ARBA00022692"/>
    </source>
</evidence>
<dbReference type="PANTHER" id="PTHR11795:SF442">
    <property type="entry name" value="ABC TRANSPORTER ATP-BINDING PROTEIN"/>
    <property type="match status" value="1"/>
</dbReference>
<comment type="similarity">
    <text evidence="8">Belongs to the binding-protein-dependent transport system permease family. LivHM subfamily.</text>
</comment>
<name>A0A1X9M605_9BACI</name>
<dbReference type="EMBL" id="CP020814">
    <property type="protein sequence ID" value="ARK28885.1"/>
    <property type="molecule type" value="Genomic_DNA"/>
</dbReference>
<feature type="transmembrane region" description="Helical" evidence="9">
    <location>
        <begin position="257"/>
        <end position="277"/>
    </location>
</feature>
<keyword evidence="7 9" id="KW-0472">Membrane</keyword>
<dbReference type="CDD" id="cd06582">
    <property type="entry name" value="TM_PBP1_LivH_like"/>
    <property type="match status" value="1"/>
</dbReference>
<dbReference type="InterPro" id="IPR001851">
    <property type="entry name" value="ABC_transp_permease"/>
</dbReference>
<evidence type="ECO:0000313" key="10">
    <source>
        <dbReference type="EMBL" id="ARK28885.1"/>
    </source>
</evidence>
<dbReference type="STRING" id="199441.BkAM31D_02895"/>
<feature type="transmembrane region" description="Helical" evidence="9">
    <location>
        <begin position="224"/>
        <end position="251"/>
    </location>
</feature>
<evidence type="ECO:0000256" key="7">
    <source>
        <dbReference type="ARBA" id="ARBA00023136"/>
    </source>
</evidence>
<proteinExistence type="inferred from homology"/>
<dbReference type="RefSeq" id="WP_066158015.1">
    <property type="nucleotide sequence ID" value="NZ_CP020814.1"/>
</dbReference>
<keyword evidence="3" id="KW-1003">Cell membrane</keyword>
<keyword evidence="5" id="KW-0029">Amino-acid transport</keyword>
<evidence type="ECO:0000313" key="11">
    <source>
        <dbReference type="Proteomes" id="UP000193006"/>
    </source>
</evidence>
<feature type="transmembrane region" description="Helical" evidence="9">
    <location>
        <begin position="12"/>
        <end position="39"/>
    </location>
</feature>
<keyword evidence="6 9" id="KW-1133">Transmembrane helix</keyword>
<protein>
    <submittedName>
        <fullName evidence="10">High-affinity branched-chain amino acid transport system permease protein LivH</fullName>
    </submittedName>
</protein>
<keyword evidence="2" id="KW-0813">Transport</keyword>
<evidence type="ECO:0000256" key="1">
    <source>
        <dbReference type="ARBA" id="ARBA00004651"/>
    </source>
</evidence>
<evidence type="ECO:0000256" key="9">
    <source>
        <dbReference type="SAM" id="Phobius"/>
    </source>
</evidence>
<evidence type="ECO:0000256" key="2">
    <source>
        <dbReference type="ARBA" id="ARBA00022448"/>
    </source>
</evidence>